<feature type="transmembrane region" description="Helical" evidence="1">
    <location>
        <begin position="287"/>
        <end position="309"/>
    </location>
</feature>
<protein>
    <submittedName>
        <fullName evidence="2">Uncharacterized protein</fullName>
    </submittedName>
</protein>
<reference evidence="2" key="1">
    <citation type="journal article" date="2014" name="Int. J. Syst. Evol. Microbiol.">
        <title>Complete genome sequence of Corynebacterium casei LMG S-19264T (=DSM 44701T), isolated from a smear-ripened cheese.</title>
        <authorList>
            <consortium name="US DOE Joint Genome Institute (JGI-PGF)"/>
            <person name="Walter F."/>
            <person name="Albersmeier A."/>
            <person name="Kalinowski J."/>
            <person name="Ruckert C."/>
        </authorList>
    </citation>
    <scope>NUCLEOTIDE SEQUENCE</scope>
    <source>
        <strain evidence="2">CCM 8711</strain>
    </source>
</reference>
<gene>
    <name evidence="2" type="ORF">GCM10011425_13240</name>
</gene>
<dbReference type="EMBL" id="BMDO01000002">
    <property type="protein sequence ID" value="GGI50112.1"/>
    <property type="molecule type" value="Genomic_DNA"/>
</dbReference>
<organism evidence="2 3">
    <name type="scientific">Mucilaginibacter galii</name>
    <dbReference type="NCBI Taxonomy" id="2005073"/>
    <lineage>
        <taxon>Bacteria</taxon>
        <taxon>Pseudomonadati</taxon>
        <taxon>Bacteroidota</taxon>
        <taxon>Sphingobacteriia</taxon>
        <taxon>Sphingobacteriales</taxon>
        <taxon>Sphingobacteriaceae</taxon>
        <taxon>Mucilaginibacter</taxon>
    </lineage>
</organism>
<keyword evidence="1" id="KW-0812">Transmembrane</keyword>
<feature type="transmembrane region" description="Helical" evidence="1">
    <location>
        <begin position="71"/>
        <end position="97"/>
    </location>
</feature>
<feature type="transmembrane region" description="Helical" evidence="1">
    <location>
        <begin position="225"/>
        <end position="245"/>
    </location>
</feature>
<feature type="transmembrane region" description="Helical" evidence="1">
    <location>
        <begin position="133"/>
        <end position="149"/>
    </location>
</feature>
<dbReference type="RefSeq" id="WP_188414982.1">
    <property type="nucleotide sequence ID" value="NZ_BMDO01000002.1"/>
</dbReference>
<keyword evidence="1" id="KW-0472">Membrane</keyword>
<accession>A0A917J8K4</accession>
<evidence type="ECO:0000313" key="3">
    <source>
        <dbReference type="Proteomes" id="UP000662074"/>
    </source>
</evidence>
<dbReference type="AlphaFoldDB" id="A0A917J8K4"/>
<name>A0A917J8K4_9SPHI</name>
<keyword evidence="1" id="KW-1133">Transmembrane helix</keyword>
<feature type="transmembrane region" description="Helical" evidence="1">
    <location>
        <begin position="109"/>
        <end position="127"/>
    </location>
</feature>
<feature type="transmembrane region" description="Helical" evidence="1">
    <location>
        <begin position="339"/>
        <end position="357"/>
    </location>
</feature>
<feature type="transmembrane region" description="Helical" evidence="1">
    <location>
        <begin position="7"/>
        <end position="27"/>
    </location>
</feature>
<sequence length="519" mass="59981">MKLSKSYYLVIITFILAVYYIFVGVYLNKLGYSNYESLFYIEKGKIISHGLGNKLRVMGLTSPLLPFYGSYLFSFFNPILAPVLASAVGTALLFYIMASSMVKRNKDNFYLFLLVILFTLHPGLIYTACSGKSIYMVLIFFFLFFLNMLRFYNSNTTYHISIASIFFVMLVFSDYKCIWLALFFIPLVLSIAIHSLNLSEKESVFRLHLSFNNPSLRRKLVNKTFSIYSIIFILPIASIAIYKVLNLTHADDLNYFLESPYATWNIIADKFEYSLTSVASRYAIPEISVLVSLKAIVFCPMIILAIYLFKQNTYQILTLLTPFGLIEFLKVKYDGVNLVYEYYLLFLILALLCIIFRVRFIRNQRALKLGLAIVVAVQLYIGFIFLSKSYIPEENNFANVLLHRTSNKIGEQNREMSDYINTLPESDKILVDDAIAYPVACYVKDISKLTMPYQASYLSAIEAPEKYNGYVLIANESNPMLGYTQLTDFYLDGIRRKNPKLNIYKIYVTDYWTLYRMID</sequence>
<dbReference type="Proteomes" id="UP000662074">
    <property type="component" value="Unassembled WGS sequence"/>
</dbReference>
<evidence type="ECO:0000256" key="1">
    <source>
        <dbReference type="SAM" id="Phobius"/>
    </source>
</evidence>
<evidence type="ECO:0000313" key="2">
    <source>
        <dbReference type="EMBL" id="GGI50112.1"/>
    </source>
</evidence>
<proteinExistence type="predicted"/>
<keyword evidence="3" id="KW-1185">Reference proteome</keyword>
<comment type="caution">
    <text evidence="2">The sequence shown here is derived from an EMBL/GenBank/DDBJ whole genome shotgun (WGS) entry which is preliminary data.</text>
</comment>
<reference evidence="2" key="2">
    <citation type="submission" date="2020-09" db="EMBL/GenBank/DDBJ databases">
        <authorList>
            <person name="Sun Q."/>
            <person name="Sedlacek I."/>
        </authorList>
    </citation>
    <scope>NUCLEOTIDE SEQUENCE</scope>
    <source>
        <strain evidence="2">CCM 8711</strain>
    </source>
</reference>
<feature type="transmembrane region" description="Helical" evidence="1">
    <location>
        <begin position="369"/>
        <end position="386"/>
    </location>
</feature>